<organism evidence="3">
    <name type="scientific">Prorocentrum minimum</name>
    <name type="common">Dinoflagellate</name>
    <name type="synonym">Exuviaella minima</name>
    <dbReference type="NCBI Taxonomy" id="39449"/>
    <lineage>
        <taxon>Eukaryota</taxon>
        <taxon>Sar</taxon>
        <taxon>Alveolata</taxon>
        <taxon>Dinophyceae</taxon>
        <taxon>Prorocentrales</taxon>
        <taxon>Prorocentraceae</taxon>
        <taxon>Prorocentrum</taxon>
    </lineage>
</organism>
<protein>
    <submittedName>
        <fullName evidence="3">Transcription regulator-like</fullName>
    </submittedName>
</protein>
<dbReference type="InterPro" id="IPR016181">
    <property type="entry name" value="Acyl_CoA_acyltransferase"/>
</dbReference>
<dbReference type="EMBL" id="FJ600149">
    <property type="protein sequence ID" value="ACU45176.1"/>
    <property type="molecule type" value="mRNA"/>
</dbReference>
<evidence type="ECO:0000256" key="1">
    <source>
        <dbReference type="SAM" id="MobiDB-lite"/>
    </source>
</evidence>
<reference evidence="3" key="1">
    <citation type="submission" date="2008-12" db="EMBL/GenBank/DDBJ databases">
        <authorList>
            <person name="Zhang H."/>
            <person name="Lin S."/>
        </authorList>
    </citation>
    <scope>NUCLEOTIDE SEQUENCE</scope>
    <source>
        <strain evidence="3">CCMP696</strain>
    </source>
</reference>
<dbReference type="PROSITE" id="PS51186">
    <property type="entry name" value="GNAT"/>
    <property type="match status" value="1"/>
</dbReference>
<dbReference type="InterPro" id="IPR000182">
    <property type="entry name" value="GNAT_dom"/>
</dbReference>
<reference evidence="3" key="2">
    <citation type="book" date="2010" name="PROCEEDINGS OF 13TH INTERNATIONAL CONFERENCE ON HARMFUL ALGAE" publisher="International Society For The Study of Harmful Algae" city="Hong Kong, China">
        <title>Dinoflagellate meta-transcriptomics enabled by spliced leader.</title>
        <editorList>
            <person name="Unknown A."/>
        </editorList>
        <authorList>
            <person name="Lin S."/>
            <person name="Zhang H."/>
        </authorList>
    </citation>
    <scope>NUCLEOTIDE SEQUENCE</scope>
    <source>
        <strain evidence="3">CCMP696</strain>
    </source>
</reference>
<dbReference type="AlphaFoldDB" id="E8Z6U6"/>
<evidence type="ECO:0000259" key="2">
    <source>
        <dbReference type="PROSITE" id="PS51186"/>
    </source>
</evidence>
<accession>E8Z6U6</accession>
<name>E8Z6U6_PROMN</name>
<feature type="domain" description="N-acetyltransferase" evidence="2">
    <location>
        <begin position="266"/>
        <end position="426"/>
    </location>
</feature>
<feature type="region of interest" description="Disordered" evidence="1">
    <location>
        <begin position="15"/>
        <end position="34"/>
    </location>
</feature>
<dbReference type="CDD" id="cd04301">
    <property type="entry name" value="NAT_SF"/>
    <property type="match status" value="1"/>
</dbReference>
<dbReference type="Pfam" id="PF00583">
    <property type="entry name" value="Acetyltransf_1"/>
    <property type="match status" value="1"/>
</dbReference>
<sequence>MVAAAGRRLPALPDPGGLLALAGDAESGQHEKRERLRQRLACKQEIREIERRLKAHRKQACLSKEELADLAGRMGKLKVELESAKSLEAMSLQLCRTDGGEPASPPLSMAMGDRVSIMGLSHDEASELIGCFRAGSEPELTGTWGSRWQPRTHVGLRRGALSGGDLETLRRELERFAALPPHALAWGPEPPGQGHMFRASRFQGLACRRRGGGQRCLERGVPDDRLTACLLHAVGVKARGAPCRAALGFGRWRCPSHCGATWLENLKLRDFRENVHLAAVFTEVEVLYPQEFDDDLVDLLSEEGVRMGILLASPMQGERQPEPRDFYGFVIYKFWGPPLKTMSISRVAVPSRYRVQGFGRQLVRWAIERAKQKPRHECARVSLLATSSAVPFYERLNFTATSPEDSPSGAAGPELPGSVWMEYSYAAASRR</sequence>
<dbReference type="GO" id="GO:0016747">
    <property type="term" value="F:acyltransferase activity, transferring groups other than amino-acyl groups"/>
    <property type="evidence" value="ECO:0007669"/>
    <property type="project" value="InterPro"/>
</dbReference>
<feature type="compositionally biased region" description="Low complexity" evidence="1">
    <location>
        <begin position="15"/>
        <end position="25"/>
    </location>
</feature>
<evidence type="ECO:0000313" key="3">
    <source>
        <dbReference type="EMBL" id="ACU45176.1"/>
    </source>
</evidence>
<dbReference type="SUPFAM" id="SSF55729">
    <property type="entry name" value="Acyl-CoA N-acyltransferases (Nat)"/>
    <property type="match status" value="1"/>
</dbReference>
<dbReference type="Gene3D" id="3.40.630.30">
    <property type="match status" value="1"/>
</dbReference>
<proteinExistence type="evidence at transcript level"/>